<keyword evidence="5" id="KW-0614">Plasmid</keyword>
<dbReference type="Pfam" id="PF12697">
    <property type="entry name" value="Abhydrolase_6"/>
    <property type="match status" value="1"/>
</dbReference>
<dbReference type="InterPro" id="IPR000073">
    <property type="entry name" value="AB_hydrolase_1"/>
</dbReference>
<dbReference type="EMBL" id="LR134433">
    <property type="protein sequence ID" value="VEH86002.1"/>
    <property type="molecule type" value="Genomic_DNA"/>
</dbReference>
<feature type="active site" description="Nucleophile" evidence="2">
    <location>
        <position position="116"/>
    </location>
</feature>
<evidence type="ECO:0000256" key="1">
    <source>
        <dbReference type="ARBA" id="ARBA00022801"/>
    </source>
</evidence>
<geneLocation type="plasmid" evidence="5 7">
    <name>24</name>
</geneLocation>
<protein>
    <submittedName>
        <fullName evidence="4">Lipase</fullName>
        <ecNumber evidence="5">3.1.1.23</ecNumber>
    </submittedName>
</protein>
<dbReference type="Proteomes" id="UP000054859">
    <property type="component" value="Unassembled WGS sequence"/>
</dbReference>
<dbReference type="PANTHER" id="PTHR43798:SF33">
    <property type="entry name" value="HYDROLASE, PUTATIVE (AFU_ORTHOLOGUE AFUA_2G14860)-RELATED"/>
    <property type="match status" value="1"/>
</dbReference>
<dbReference type="KEGG" id="ladl:NCTC12735_01647"/>
<feature type="active site" description="Charge relay system" evidence="2">
    <location>
        <position position="217"/>
    </location>
</feature>
<dbReference type="GO" id="GO:0006508">
    <property type="term" value="P:proteolysis"/>
    <property type="evidence" value="ECO:0007669"/>
    <property type="project" value="InterPro"/>
</dbReference>
<evidence type="ECO:0000256" key="2">
    <source>
        <dbReference type="PIRSR" id="PIRSR017388-1"/>
    </source>
</evidence>
<dbReference type="GO" id="GO:0004252">
    <property type="term" value="F:serine-type endopeptidase activity"/>
    <property type="evidence" value="ECO:0007669"/>
    <property type="project" value="InterPro"/>
</dbReference>
<dbReference type="GO" id="GO:0047372">
    <property type="term" value="F:monoacylglycerol lipase activity"/>
    <property type="evidence" value="ECO:0007669"/>
    <property type="project" value="UniProtKB-EC"/>
</dbReference>
<dbReference type="STRING" id="45056.Lade_1370"/>
<dbReference type="InterPro" id="IPR012354">
    <property type="entry name" value="Esterase_lipase"/>
</dbReference>
<dbReference type="Gene3D" id="3.40.50.1820">
    <property type="entry name" value="alpha/beta hydrolase"/>
    <property type="match status" value="1"/>
</dbReference>
<evidence type="ECO:0000313" key="5">
    <source>
        <dbReference type="EMBL" id="VEH86002.1"/>
    </source>
</evidence>
<evidence type="ECO:0000313" key="6">
    <source>
        <dbReference type="Proteomes" id="UP000054859"/>
    </source>
</evidence>
<dbReference type="PROSITE" id="PS00708">
    <property type="entry name" value="PRO_ENDOPEP_SER"/>
    <property type="match status" value="1"/>
</dbReference>
<dbReference type="InterPro" id="IPR050266">
    <property type="entry name" value="AB_hydrolase_sf"/>
</dbReference>
<dbReference type="InterPro" id="IPR002471">
    <property type="entry name" value="Pept_S9_AS"/>
</dbReference>
<evidence type="ECO:0000259" key="3">
    <source>
        <dbReference type="Pfam" id="PF12697"/>
    </source>
</evidence>
<dbReference type="EMBL" id="LNKA01000004">
    <property type="protein sequence ID" value="KTC65293.1"/>
    <property type="molecule type" value="Genomic_DNA"/>
</dbReference>
<sequence>MSPISISDFRFMWRGKHVEVLKNEHANLLDNIAIHTGKKERALLLLHGFSSSPAVFRALVPSLPNYDTIVCPSLPGHAQNLLAFSQSTYQDWIKASEEFCEKLTKEYKKVDVLGLSLGGVLACHLSEQFALNHLYLLAPALALRININLALKLTTMLKGLGLRYVRNRAGNLRSNTYKELAYRQLPLNSIMQILKLIKSFNYEQPKCPTDLFLGALDEVVDSQKVASLFKDNPQVKIHWLYESAHVLPLDGELDAIIKTVQENFS</sequence>
<dbReference type="EC" id="3.1.1.23" evidence="5"/>
<evidence type="ECO:0000313" key="4">
    <source>
        <dbReference type="EMBL" id="KTC65293.1"/>
    </source>
</evidence>
<dbReference type="PIRSF" id="PIRSF017388">
    <property type="entry name" value="Esterase_lipase"/>
    <property type="match status" value="1"/>
</dbReference>
<dbReference type="Proteomes" id="UP000281170">
    <property type="component" value="Plasmid 24"/>
</dbReference>
<organism evidence="4 6">
    <name type="scientific">Legionella adelaidensis</name>
    <dbReference type="NCBI Taxonomy" id="45056"/>
    <lineage>
        <taxon>Bacteria</taxon>
        <taxon>Pseudomonadati</taxon>
        <taxon>Pseudomonadota</taxon>
        <taxon>Gammaproteobacteria</taxon>
        <taxon>Legionellales</taxon>
        <taxon>Legionellaceae</taxon>
        <taxon>Legionella</taxon>
    </lineage>
</organism>
<accession>A0A0W0R2P3</accession>
<dbReference type="InterPro" id="IPR029058">
    <property type="entry name" value="AB_hydrolase_fold"/>
</dbReference>
<proteinExistence type="predicted"/>
<dbReference type="PATRIC" id="fig|45056.6.peg.1415"/>
<reference evidence="4 6" key="1">
    <citation type="submission" date="2015-11" db="EMBL/GenBank/DDBJ databases">
        <title>Identification of large and diverse effector repertoires of 38 Legionella species.</title>
        <authorList>
            <person name="Burstein D."/>
            <person name="Amaro F."/>
            <person name="Zusman T."/>
            <person name="Lifshitz Z."/>
            <person name="Cohen O."/>
            <person name="Gilbert J.A."/>
            <person name="Pupko T."/>
            <person name="Shuman H.A."/>
            <person name="Segal G."/>
        </authorList>
    </citation>
    <scope>NUCLEOTIDE SEQUENCE [LARGE SCALE GENOMIC DNA]</scope>
    <source>
        <strain evidence="4 6">1762-AUS-E</strain>
    </source>
</reference>
<keyword evidence="1 5" id="KW-0378">Hydrolase</keyword>
<dbReference type="GO" id="GO:0016020">
    <property type="term" value="C:membrane"/>
    <property type="evidence" value="ECO:0007669"/>
    <property type="project" value="TreeGrafter"/>
</dbReference>
<dbReference type="RefSeq" id="WP_058462455.1">
    <property type="nucleotide sequence ID" value="NZ_CAAAHS010000016.1"/>
</dbReference>
<feature type="active site" description="Charge relay system" evidence="2">
    <location>
        <position position="245"/>
    </location>
</feature>
<gene>
    <name evidence="4" type="ORF">Lade_1370</name>
    <name evidence="5" type="ORF">NCTC12735_01647</name>
</gene>
<evidence type="ECO:0000313" key="7">
    <source>
        <dbReference type="Proteomes" id="UP000281170"/>
    </source>
</evidence>
<feature type="domain" description="AB hydrolase-1" evidence="3">
    <location>
        <begin position="43"/>
        <end position="245"/>
    </location>
</feature>
<keyword evidence="6" id="KW-1185">Reference proteome</keyword>
<dbReference type="PANTHER" id="PTHR43798">
    <property type="entry name" value="MONOACYLGLYCEROL LIPASE"/>
    <property type="match status" value="1"/>
</dbReference>
<dbReference type="AlphaFoldDB" id="A0A0W0R2P3"/>
<reference evidence="5 7" key="2">
    <citation type="submission" date="2018-12" db="EMBL/GenBank/DDBJ databases">
        <authorList>
            <consortium name="Pathogen Informatics"/>
        </authorList>
    </citation>
    <scope>NUCLEOTIDE SEQUENCE [LARGE SCALE GENOMIC DNA]</scope>
    <source>
        <strain evidence="5 7">NCTC12735</strain>
        <plasmid evidence="7">24</plasmid>
    </source>
</reference>
<name>A0A0W0R2P3_9GAMM</name>
<dbReference type="SUPFAM" id="SSF53474">
    <property type="entry name" value="alpha/beta-Hydrolases"/>
    <property type="match status" value="1"/>
</dbReference>